<feature type="compositionally biased region" description="Polar residues" evidence="1">
    <location>
        <begin position="1"/>
        <end position="26"/>
    </location>
</feature>
<keyword evidence="3" id="KW-1185">Reference proteome</keyword>
<evidence type="ECO:0000313" key="2">
    <source>
        <dbReference type="EMBL" id="QIW99070.1"/>
    </source>
</evidence>
<feature type="compositionally biased region" description="Polar residues" evidence="1">
    <location>
        <begin position="399"/>
        <end position="413"/>
    </location>
</feature>
<feature type="compositionally biased region" description="Basic residues" evidence="1">
    <location>
        <begin position="72"/>
        <end position="81"/>
    </location>
</feature>
<protein>
    <submittedName>
        <fullName evidence="2">Uncharacterized protein</fullName>
    </submittedName>
</protein>
<sequence length="467" mass="53422">MAKLSQKSRMVTPPASTSRSQASQNVVGAFDHGLNPPTQDVLDNTNEEDHSNNTVQTASRRRSGHAGGNDKRPRKRQRKNPIPRMLHGLDNDGIITPQISGRYDSSQFSQRMTGLKEPSYDGKATRRSGRAEARKPRVYNMKIHPQDHSLPYRRATPHLTDDQEESEHDSQYESQYESGEDDAEDELIVTQKSDETVYLDDDTDFRHLRGLKVPMPNPLTTRRSARDATKKAVNYNQKMHPNDIDIGWPSRRPAKQTDQSNVSQRRSCVADHKTQFETKPETARVPLYERDDEEIKETRRLSAGEALSKDDGEARSDEETHDVNEHHHFQDAMQQSECEPEDVQQDVEEQTLDDEMRYNHHRSRSQTVEHTYHDREDSPELSSLDQSTDDHNMGEYLQLATQAARTSPVSSDNHGLEQLDDSHESHTLSDLEVEPTSLADGRPVSQRLWKVTDHVGKNKENSDPRRR</sequence>
<feature type="compositionally biased region" description="Basic and acidic residues" evidence="1">
    <location>
        <begin position="414"/>
        <end position="429"/>
    </location>
</feature>
<feature type="compositionally biased region" description="Polar residues" evidence="1">
    <location>
        <begin position="97"/>
        <end position="112"/>
    </location>
</feature>
<feature type="compositionally biased region" description="Acidic residues" evidence="1">
    <location>
        <begin position="178"/>
        <end position="187"/>
    </location>
</feature>
<evidence type="ECO:0000256" key="1">
    <source>
        <dbReference type="SAM" id="MobiDB-lite"/>
    </source>
</evidence>
<feature type="compositionally biased region" description="Basic and acidic residues" evidence="1">
    <location>
        <begin position="268"/>
        <end position="282"/>
    </location>
</feature>
<dbReference type="AlphaFoldDB" id="A0A6H0XWN1"/>
<reference evidence="2 3" key="1">
    <citation type="journal article" date="2016" name="Sci. Rep.">
        <title>Peltaster fructicola genome reveals evolution from an invasive phytopathogen to an ectophytic parasite.</title>
        <authorList>
            <person name="Xu C."/>
            <person name="Chen H."/>
            <person name="Gleason M.L."/>
            <person name="Xu J.R."/>
            <person name="Liu H."/>
            <person name="Zhang R."/>
            <person name="Sun G."/>
        </authorList>
    </citation>
    <scope>NUCLEOTIDE SEQUENCE [LARGE SCALE GENOMIC DNA]</scope>
    <source>
        <strain evidence="2 3">LNHT1506</strain>
    </source>
</reference>
<feature type="region of interest" description="Disordered" evidence="1">
    <location>
        <begin position="209"/>
        <end position="228"/>
    </location>
</feature>
<gene>
    <name evidence="2" type="ORF">AMS68_004588</name>
</gene>
<feature type="compositionally biased region" description="Polar residues" evidence="1">
    <location>
        <begin position="256"/>
        <end position="266"/>
    </location>
</feature>
<feature type="region of interest" description="Disordered" evidence="1">
    <location>
        <begin position="1"/>
        <end position="187"/>
    </location>
</feature>
<feature type="compositionally biased region" description="Basic and acidic residues" evidence="1">
    <location>
        <begin position="296"/>
        <end position="330"/>
    </location>
</feature>
<evidence type="ECO:0000313" key="3">
    <source>
        <dbReference type="Proteomes" id="UP000503462"/>
    </source>
</evidence>
<accession>A0A6H0XWN1</accession>
<feature type="compositionally biased region" description="Basic and acidic residues" evidence="1">
    <location>
        <begin position="450"/>
        <end position="467"/>
    </location>
</feature>
<feature type="region of interest" description="Disordered" evidence="1">
    <location>
        <begin position="235"/>
        <end position="467"/>
    </location>
</feature>
<name>A0A6H0XWN1_9PEZI</name>
<feature type="compositionally biased region" description="Basic and acidic residues" evidence="1">
    <location>
        <begin position="118"/>
        <end position="135"/>
    </location>
</feature>
<organism evidence="2 3">
    <name type="scientific">Peltaster fructicola</name>
    <dbReference type="NCBI Taxonomy" id="286661"/>
    <lineage>
        <taxon>Eukaryota</taxon>
        <taxon>Fungi</taxon>
        <taxon>Dikarya</taxon>
        <taxon>Ascomycota</taxon>
        <taxon>Pezizomycotina</taxon>
        <taxon>Dothideomycetes</taxon>
        <taxon>Dothideomycetes incertae sedis</taxon>
        <taxon>Peltaster</taxon>
    </lineage>
</organism>
<dbReference type="EMBL" id="CP051141">
    <property type="protein sequence ID" value="QIW99070.1"/>
    <property type="molecule type" value="Genomic_DNA"/>
</dbReference>
<dbReference type="Proteomes" id="UP000503462">
    <property type="component" value="Chromosome 3"/>
</dbReference>
<proteinExistence type="predicted"/>
<feature type="compositionally biased region" description="Acidic residues" evidence="1">
    <location>
        <begin position="338"/>
        <end position="353"/>
    </location>
</feature>